<name>K1RQM6_9ZZZZ</name>
<dbReference type="EMBL" id="AJWY01013779">
    <property type="protein sequence ID" value="EKC45869.1"/>
    <property type="molecule type" value="Genomic_DNA"/>
</dbReference>
<evidence type="ECO:0000313" key="2">
    <source>
        <dbReference type="EMBL" id="EKC45869.1"/>
    </source>
</evidence>
<dbReference type="InterPro" id="IPR012334">
    <property type="entry name" value="Pectin_lyas_fold"/>
</dbReference>
<evidence type="ECO:0000259" key="1">
    <source>
        <dbReference type="Pfam" id="PF07602"/>
    </source>
</evidence>
<sequence length="175" mass="19083">LTVNGVPVQYIYVSVNGNDNNNGSKNAPVRTIAKAISLNTNGIYILEGNYREYGLNINSDLKIVGDGKVIIGGISSADPVFKISNSANVSFNNLKFADISNGEIINGLAAGEVEISGCEFYSNNQKGILVNVANLLISDSKFENNNVFKCIYTNYLEMRNCEFVNNTANEEKIHF</sequence>
<organism evidence="2">
    <name type="scientific">human gut metagenome</name>
    <dbReference type="NCBI Taxonomy" id="408170"/>
    <lineage>
        <taxon>unclassified sequences</taxon>
        <taxon>metagenomes</taxon>
        <taxon>organismal metagenomes</taxon>
    </lineage>
</organism>
<proteinExistence type="predicted"/>
<dbReference type="InterPro" id="IPR011050">
    <property type="entry name" value="Pectin_lyase_fold/virulence"/>
</dbReference>
<comment type="caution">
    <text evidence="2">The sequence shown here is derived from an EMBL/GenBank/DDBJ whole genome shotgun (WGS) entry which is preliminary data.</text>
</comment>
<dbReference type="InterPro" id="IPR011459">
    <property type="entry name" value="DUF1565"/>
</dbReference>
<feature type="domain" description="DUF1565" evidence="1">
    <location>
        <begin position="15"/>
        <end position="52"/>
    </location>
</feature>
<reference evidence="2" key="1">
    <citation type="journal article" date="2013" name="Environ. Microbiol.">
        <title>Microbiota from the distal guts of lean and obese adolescents exhibit partial functional redundancy besides clear differences in community structure.</title>
        <authorList>
            <person name="Ferrer M."/>
            <person name="Ruiz A."/>
            <person name="Lanza F."/>
            <person name="Haange S.B."/>
            <person name="Oberbach A."/>
            <person name="Till H."/>
            <person name="Bargiela R."/>
            <person name="Campoy C."/>
            <person name="Segura M.T."/>
            <person name="Richter M."/>
            <person name="von Bergen M."/>
            <person name="Seifert J."/>
            <person name="Suarez A."/>
        </authorList>
    </citation>
    <scope>NUCLEOTIDE SEQUENCE</scope>
</reference>
<dbReference type="SUPFAM" id="SSF51126">
    <property type="entry name" value="Pectin lyase-like"/>
    <property type="match status" value="1"/>
</dbReference>
<accession>K1RQM6</accession>
<dbReference type="Gene3D" id="2.160.20.10">
    <property type="entry name" value="Single-stranded right-handed beta-helix, Pectin lyase-like"/>
    <property type="match status" value="1"/>
</dbReference>
<dbReference type="Pfam" id="PF07602">
    <property type="entry name" value="DUF1565"/>
    <property type="match status" value="1"/>
</dbReference>
<dbReference type="AlphaFoldDB" id="K1RQM6"/>
<feature type="non-terminal residue" evidence="2">
    <location>
        <position position="1"/>
    </location>
</feature>
<gene>
    <name evidence="2" type="ORF">LEA_20057</name>
</gene>
<protein>
    <submittedName>
        <fullName evidence="2">Adhesin-like protein</fullName>
    </submittedName>
</protein>